<sequence length="502" mass="57432">MKVDFSQPQRQSSIGVLIMFFDTIQEYGRALWPLIVIGIFKFDDANRLYIFLSIPIIFITIGIIAYLKYRNFTFFIDNENSEFVVTEGVFNKTRTTIQLHKIQQVNIKQSLLQRIIGVHALDVDTAGTNDKEVSIKAVSHELALNLKSVLLDNIRKVSENETVASESFDVQNAISEQPFISISFLSLLKVGITSNYIRSLGLLLAFFVTTYDYIIRFSNHGIINEDQFINYFDKGFVMRFVGILIVLLLAAILIINIFRTIVKFFNYQITKQSGSLLLSFGLFATKSTIIKPEKVQIISVTQNYFQKKFDILELKIKQATSGEKEARKQAIEIPGCNKNEHIAILKLLFGEMPGKGFMLKPNFRKLGFAVFLTIVLPLVLFYLVALNGAPNLLEYHYGVAVYVVFMGIIQYFSFRNNRLFINDRFIIKQSGAWDISNEIIEPHRIQAITTSQLFWHKSLNIGSITLHTAGGNVGFQLGNFEKIRNYANLWLYEMETSDSNWM</sequence>
<dbReference type="InterPro" id="IPR005182">
    <property type="entry name" value="YdbS-like_PH"/>
</dbReference>
<keyword evidence="4" id="KW-1185">Reference proteome</keyword>
<name>A0A1G8WMY6_9FLAO</name>
<keyword evidence="1" id="KW-0472">Membrane</keyword>
<dbReference type="STRING" id="1128970.SAMN04487935_1864"/>
<evidence type="ECO:0000256" key="1">
    <source>
        <dbReference type="SAM" id="Phobius"/>
    </source>
</evidence>
<dbReference type="AlphaFoldDB" id="A0A1G8WMY6"/>
<dbReference type="PANTHER" id="PTHR34473:SF2">
    <property type="entry name" value="UPF0699 TRANSMEMBRANE PROTEIN YDBT"/>
    <property type="match status" value="1"/>
</dbReference>
<dbReference type="EMBL" id="FNEZ01000002">
    <property type="protein sequence ID" value="SDJ79005.1"/>
    <property type="molecule type" value="Genomic_DNA"/>
</dbReference>
<dbReference type="Pfam" id="PF03703">
    <property type="entry name" value="bPH_2"/>
    <property type="match status" value="3"/>
</dbReference>
<dbReference type="InterPro" id="IPR014529">
    <property type="entry name" value="UCP026631"/>
</dbReference>
<feature type="transmembrane region" description="Helical" evidence="1">
    <location>
        <begin position="395"/>
        <end position="414"/>
    </location>
</feature>
<evidence type="ECO:0000259" key="2">
    <source>
        <dbReference type="Pfam" id="PF03703"/>
    </source>
</evidence>
<protein>
    <submittedName>
        <fullName evidence="3">Putative membrane protein</fullName>
    </submittedName>
</protein>
<dbReference type="Proteomes" id="UP000199580">
    <property type="component" value="Unassembled WGS sequence"/>
</dbReference>
<dbReference type="OrthoDB" id="1049931at2"/>
<feature type="transmembrane region" description="Helical" evidence="1">
    <location>
        <begin position="366"/>
        <end position="389"/>
    </location>
</feature>
<feature type="domain" description="YdbS-like PH" evidence="2">
    <location>
        <begin position="69"/>
        <end position="145"/>
    </location>
</feature>
<feature type="domain" description="YdbS-like PH" evidence="2">
    <location>
        <begin position="263"/>
        <end position="345"/>
    </location>
</feature>
<gene>
    <name evidence="3" type="ORF">SAMN04487935_1864</name>
</gene>
<accession>A0A1G8WMY6</accession>
<feature type="transmembrane region" description="Helical" evidence="1">
    <location>
        <begin position="196"/>
        <end position="216"/>
    </location>
</feature>
<dbReference type="PANTHER" id="PTHR34473">
    <property type="entry name" value="UPF0699 TRANSMEMBRANE PROTEIN YDBS"/>
    <property type="match status" value="1"/>
</dbReference>
<reference evidence="3 4" key="1">
    <citation type="submission" date="2016-10" db="EMBL/GenBank/DDBJ databases">
        <authorList>
            <person name="de Groot N.N."/>
        </authorList>
    </citation>
    <scope>NUCLEOTIDE SEQUENCE [LARGE SCALE GENOMIC DNA]</scope>
    <source>
        <strain evidence="3 4">CGMCC 1.10076</strain>
    </source>
</reference>
<feature type="domain" description="YdbS-like PH" evidence="2">
    <location>
        <begin position="415"/>
        <end position="486"/>
    </location>
</feature>
<proteinExistence type="predicted"/>
<dbReference type="PIRSF" id="PIRSF026631">
    <property type="entry name" value="UCP026631"/>
    <property type="match status" value="1"/>
</dbReference>
<keyword evidence="1" id="KW-1133">Transmembrane helix</keyword>
<feature type="transmembrane region" description="Helical" evidence="1">
    <location>
        <begin position="236"/>
        <end position="258"/>
    </location>
</feature>
<feature type="transmembrane region" description="Helical" evidence="1">
    <location>
        <begin position="48"/>
        <end position="67"/>
    </location>
</feature>
<evidence type="ECO:0000313" key="3">
    <source>
        <dbReference type="EMBL" id="SDJ79005.1"/>
    </source>
</evidence>
<evidence type="ECO:0000313" key="4">
    <source>
        <dbReference type="Proteomes" id="UP000199580"/>
    </source>
</evidence>
<keyword evidence="1" id="KW-0812">Transmembrane</keyword>
<dbReference type="RefSeq" id="WP_091394191.1">
    <property type="nucleotide sequence ID" value="NZ_BKAI01000004.1"/>
</dbReference>
<organism evidence="3 4">
    <name type="scientific">Flavobacterium noncentrifugens</name>
    <dbReference type="NCBI Taxonomy" id="1128970"/>
    <lineage>
        <taxon>Bacteria</taxon>
        <taxon>Pseudomonadati</taxon>
        <taxon>Bacteroidota</taxon>
        <taxon>Flavobacteriia</taxon>
        <taxon>Flavobacteriales</taxon>
        <taxon>Flavobacteriaceae</taxon>
        <taxon>Flavobacterium</taxon>
    </lineage>
</organism>